<sequence>LPSPVVRIINSFGLLEDNVLPHKHAPSILSYMLSIMIALFIFVWELIALHPQMILSSIIYMCMS</sequence>
<keyword evidence="1" id="KW-0472">Membrane</keyword>
<proteinExistence type="predicted"/>
<accession>A0A0V0GDX6</accession>
<keyword evidence="1" id="KW-0812">Transmembrane</keyword>
<evidence type="ECO:0000256" key="1">
    <source>
        <dbReference type="SAM" id="Phobius"/>
    </source>
</evidence>
<dbReference type="AlphaFoldDB" id="A0A0V0GDX6"/>
<keyword evidence="1" id="KW-1133">Transmembrane helix</keyword>
<reference evidence="2" key="1">
    <citation type="submission" date="2015-12" db="EMBL/GenBank/DDBJ databases">
        <title>Gene expression during late stages of embryo sac development: a critical building block for successful pollen-pistil interactions.</title>
        <authorList>
            <person name="Liu Y."/>
            <person name="Joly V."/>
            <person name="Sabar M."/>
            <person name="Matton D.P."/>
        </authorList>
    </citation>
    <scope>NUCLEOTIDE SEQUENCE</scope>
</reference>
<protein>
    <submittedName>
        <fullName evidence="2">Putative ovule protein</fullName>
    </submittedName>
</protein>
<evidence type="ECO:0000313" key="2">
    <source>
        <dbReference type="EMBL" id="JAP06420.1"/>
    </source>
</evidence>
<dbReference type="EMBL" id="GEDG01041379">
    <property type="protein sequence ID" value="JAP06420.1"/>
    <property type="molecule type" value="Transcribed_RNA"/>
</dbReference>
<feature type="transmembrane region" description="Helical" evidence="1">
    <location>
        <begin position="28"/>
        <end position="49"/>
    </location>
</feature>
<name>A0A0V0GDX6_SOLCH</name>
<feature type="non-terminal residue" evidence="2">
    <location>
        <position position="1"/>
    </location>
</feature>
<organism evidence="2">
    <name type="scientific">Solanum chacoense</name>
    <name type="common">Chaco potato</name>
    <dbReference type="NCBI Taxonomy" id="4108"/>
    <lineage>
        <taxon>Eukaryota</taxon>
        <taxon>Viridiplantae</taxon>
        <taxon>Streptophyta</taxon>
        <taxon>Embryophyta</taxon>
        <taxon>Tracheophyta</taxon>
        <taxon>Spermatophyta</taxon>
        <taxon>Magnoliopsida</taxon>
        <taxon>eudicotyledons</taxon>
        <taxon>Gunneridae</taxon>
        <taxon>Pentapetalae</taxon>
        <taxon>asterids</taxon>
        <taxon>lamiids</taxon>
        <taxon>Solanales</taxon>
        <taxon>Solanaceae</taxon>
        <taxon>Solanoideae</taxon>
        <taxon>Solaneae</taxon>
        <taxon>Solanum</taxon>
    </lineage>
</organism>